<keyword evidence="2" id="KW-0106">Calcium</keyword>
<dbReference type="GO" id="GO:0005509">
    <property type="term" value="F:calcium ion binding"/>
    <property type="evidence" value="ECO:0007669"/>
    <property type="project" value="TreeGrafter"/>
</dbReference>
<dbReference type="GO" id="GO:0046928">
    <property type="term" value="P:regulation of neurotransmitter secretion"/>
    <property type="evidence" value="ECO:0007669"/>
    <property type="project" value="TreeGrafter"/>
</dbReference>
<dbReference type="PROSITE" id="PS50004">
    <property type="entry name" value="C2"/>
    <property type="match status" value="1"/>
</dbReference>
<name>A0A914RC86_PAREQ</name>
<dbReference type="GO" id="GO:0030672">
    <property type="term" value="C:synaptic vesicle membrane"/>
    <property type="evidence" value="ECO:0007669"/>
    <property type="project" value="TreeGrafter"/>
</dbReference>
<protein>
    <submittedName>
        <fullName evidence="5">C2 domain-containing protein</fullName>
    </submittedName>
</protein>
<organism evidence="4 5">
    <name type="scientific">Parascaris equorum</name>
    <name type="common">Equine roundworm</name>
    <dbReference type="NCBI Taxonomy" id="6256"/>
    <lineage>
        <taxon>Eukaryota</taxon>
        <taxon>Metazoa</taxon>
        <taxon>Ecdysozoa</taxon>
        <taxon>Nematoda</taxon>
        <taxon>Chromadorea</taxon>
        <taxon>Rhabditida</taxon>
        <taxon>Spirurina</taxon>
        <taxon>Ascaridomorpha</taxon>
        <taxon>Ascaridoidea</taxon>
        <taxon>Ascarididae</taxon>
        <taxon>Parascaris</taxon>
    </lineage>
</organism>
<keyword evidence="1" id="KW-0479">Metal-binding</keyword>
<dbReference type="InterPro" id="IPR000008">
    <property type="entry name" value="C2_dom"/>
</dbReference>
<reference evidence="5" key="1">
    <citation type="submission" date="2022-11" db="UniProtKB">
        <authorList>
            <consortium name="WormBaseParasite"/>
        </authorList>
    </citation>
    <scope>IDENTIFICATION</scope>
</reference>
<evidence type="ECO:0000256" key="2">
    <source>
        <dbReference type="ARBA" id="ARBA00022837"/>
    </source>
</evidence>
<dbReference type="PRINTS" id="PR00360">
    <property type="entry name" value="C2DOMAIN"/>
</dbReference>
<sequence length="114" mass="13265">MKTVKEKHKHCLSIAAAGCQEDTNRLILFSGSSDPYVKFKYKNRTYFKSNTIYKNLNPVWEEEFSQLIDDPTTPIVVDVYDYDRFAADDYMGGGLVDLSQLRLFQLVQLYLFYA</sequence>
<dbReference type="InterPro" id="IPR035892">
    <property type="entry name" value="C2_domain_sf"/>
</dbReference>
<dbReference type="Pfam" id="PF00168">
    <property type="entry name" value="C2"/>
    <property type="match status" value="1"/>
</dbReference>
<dbReference type="WBParaSite" id="PEQ_0000234001-mRNA-1">
    <property type="protein sequence ID" value="PEQ_0000234001-mRNA-1"/>
    <property type="gene ID" value="PEQ_0000234001"/>
</dbReference>
<keyword evidence="4" id="KW-1185">Reference proteome</keyword>
<dbReference type="SMART" id="SM00239">
    <property type="entry name" value="C2"/>
    <property type="match status" value="1"/>
</dbReference>
<dbReference type="AlphaFoldDB" id="A0A914RC86"/>
<evidence type="ECO:0000256" key="1">
    <source>
        <dbReference type="ARBA" id="ARBA00022723"/>
    </source>
</evidence>
<dbReference type="PANTHER" id="PTHR45911">
    <property type="entry name" value="C2 DOMAIN-CONTAINING PROTEIN"/>
    <property type="match status" value="1"/>
</dbReference>
<evidence type="ECO:0000313" key="4">
    <source>
        <dbReference type="Proteomes" id="UP000887564"/>
    </source>
</evidence>
<proteinExistence type="predicted"/>
<dbReference type="PANTHER" id="PTHR45911:SF4">
    <property type="entry name" value="MULTIPLE C2 AND TRANSMEMBRANE DOMAIN-CONTAINING PROTEIN"/>
    <property type="match status" value="1"/>
</dbReference>
<evidence type="ECO:0000313" key="5">
    <source>
        <dbReference type="WBParaSite" id="PEQ_0000234001-mRNA-1"/>
    </source>
</evidence>
<evidence type="ECO:0000259" key="3">
    <source>
        <dbReference type="PROSITE" id="PS50004"/>
    </source>
</evidence>
<dbReference type="SUPFAM" id="SSF49562">
    <property type="entry name" value="C2 domain (Calcium/lipid-binding domain, CaLB)"/>
    <property type="match status" value="1"/>
</dbReference>
<feature type="domain" description="C2" evidence="3">
    <location>
        <begin position="1"/>
        <end position="111"/>
    </location>
</feature>
<dbReference type="Proteomes" id="UP000887564">
    <property type="component" value="Unplaced"/>
</dbReference>
<dbReference type="Gene3D" id="2.60.40.150">
    <property type="entry name" value="C2 domain"/>
    <property type="match status" value="1"/>
</dbReference>
<accession>A0A914RC86</accession>